<evidence type="ECO:0000313" key="2">
    <source>
        <dbReference type="Proteomes" id="UP000691718"/>
    </source>
</evidence>
<evidence type="ECO:0000313" key="1">
    <source>
        <dbReference type="EMBL" id="CAG5042428.1"/>
    </source>
</evidence>
<dbReference type="OrthoDB" id="7367179at2759"/>
<sequence length="96" mass="11613">MKGDPKVTDIRALKYAPSGEIFYKLKLTDEYKLLNQRRNARINNIPFNNIPNLYNERRKITKKKVLRFTQCREITKTIMTTFLMKPKIYLTLFDYY</sequence>
<dbReference type="AlphaFoldDB" id="A0A8S3XUD3"/>
<organism evidence="1 2">
    <name type="scientific">Parnassius apollo</name>
    <name type="common">Apollo butterfly</name>
    <name type="synonym">Papilio apollo</name>
    <dbReference type="NCBI Taxonomy" id="110799"/>
    <lineage>
        <taxon>Eukaryota</taxon>
        <taxon>Metazoa</taxon>
        <taxon>Ecdysozoa</taxon>
        <taxon>Arthropoda</taxon>
        <taxon>Hexapoda</taxon>
        <taxon>Insecta</taxon>
        <taxon>Pterygota</taxon>
        <taxon>Neoptera</taxon>
        <taxon>Endopterygota</taxon>
        <taxon>Lepidoptera</taxon>
        <taxon>Glossata</taxon>
        <taxon>Ditrysia</taxon>
        <taxon>Papilionoidea</taxon>
        <taxon>Papilionidae</taxon>
        <taxon>Parnassiinae</taxon>
        <taxon>Parnassini</taxon>
        <taxon>Parnassius</taxon>
        <taxon>Parnassius</taxon>
    </lineage>
</organism>
<dbReference type="Proteomes" id="UP000691718">
    <property type="component" value="Unassembled WGS sequence"/>
</dbReference>
<proteinExistence type="predicted"/>
<dbReference type="EMBL" id="CAJQZP010001370">
    <property type="protein sequence ID" value="CAG5042428.1"/>
    <property type="molecule type" value="Genomic_DNA"/>
</dbReference>
<comment type="caution">
    <text evidence="1">The sequence shown here is derived from an EMBL/GenBank/DDBJ whole genome shotgun (WGS) entry which is preliminary data.</text>
</comment>
<name>A0A8S3XUD3_PARAO</name>
<keyword evidence="2" id="KW-1185">Reference proteome</keyword>
<accession>A0A8S3XUD3</accession>
<gene>
    <name evidence="1" type="ORF">PAPOLLO_LOCUS22407</name>
</gene>
<reference evidence="1" key="1">
    <citation type="submission" date="2021-04" db="EMBL/GenBank/DDBJ databases">
        <authorList>
            <person name="Tunstrom K."/>
        </authorList>
    </citation>
    <scope>NUCLEOTIDE SEQUENCE</scope>
</reference>
<protein>
    <submittedName>
        <fullName evidence="1">(apollo) hypothetical protein</fullName>
    </submittedName>
</protein>